<dbReference type="eggNOG" id="ENOG502QTX1">
    <property type="taxonomic scope" value="Eukaryota"/>
</dbReference>
<dbReference type="PANTHER" id="PTHR21576">
    <property type="entry name" value="UNCHARACTERIZED NODULIN-LIKE PROTEIN"/>
    <property type="match status" value="1"/>
</dbReference>
<dbReference type="GeneID" id="103502580"/>
<dbReference type="Pfam" id="PF06813">
    <property type="entry name" value="Nodulin-like"/>
    <property type="match status" value="1"/>
</dbReference>
<evidence type="ECO:0000259" key="7">
    <source>
        <dbReference type="Pfam" id="PF23262"/>
    </source>
</evidence>
<feature type="transmembrane region" description="Helical" evidence="5">
    <location>
        <begin position="406"/>
        <end position="426"/>
    </location>
</feature>
<keyword evidence="8" id="KW-1185">Reference proteome</keyword>
<dbReference type="Proteomes" id="UP001652600">
    <property type="component" value="Chromosome 12"/>
</dbReference>
<evidence type="ECO:0000313" key="9">
    <source>
        <dbReference type="RefSeq" id="XP_008464773.2"/>
    </source>
</evidence>
<feature type="domain" description="Nodulin-like" evidence="6">
    <location>
        <begin position="16"/>
        <end position="261"/>
    </location>
</feature>
<dbReference type="AlphaFoldDB" id="A0A1S3CMS0"/>
<feature type="transmembrane region" description="Helical" evidence="5">
    <location>
        <begin position="20"/>
        <end position="42"/>
    </location>
</feature>
<evidence type="ECO:0000256" key="4">
    <source>
        <dbReference type="ARBA" id="ARBA00023136"/>
    </source>
</evidence>
<keyword evidence="3 5" id="KW-1133">Transmembrane helix</keyword>
<keyword evidence="2 5" id="KW-0812">Transmembrane</keyword>
<proteinExistence type="predicted"/>
<gene>
    <name evidence="9" type="primary">LOC103502580</name>
</gene>
<feature type="transmembrane region" description="Helical" evidence="5">
    <location>
        <begin position="432"/>
        <end position="451"/>
    </location>
</feature>
<evidence type="ECO:0000259" key="6">
    <source>
        <dbReference type="Pfam" id="PF06813"/>
    </source>
</evidence>
<sequence length="573" mass="64195">MESEAWAFIKQVVQGRWFSVYAGMMMMIGNGTTYIFGTYSKVLKTEFDYSQTQVNMLGFAKDLGSNVGIIAGLLAEFVPTWVLFTIGAFQNFTCYFFIWLSMTRRIPQPEFWQMFLSVCFGSNSSNYANTAIMVISLRNFPDRRGIILGLLKGYVGIGGAILTQIYLGIYGPEDPSDLVLLFAWFPSVLILLISTSIRPIHIRKHPEELKVFYHLLYVSIIIAIFIFFLSITQKQVTFSPAAYASGAYVVVALLCLPLLIVCREEFLLYKLKKQNLNRDPSVALSIVDQKVTNCPKSFSTLEEIAEISPSCISNICNKPDRGNDFTVLQAIFSIDMLLICLATFSGCGSSLAAIDNLGQIGESLGYPARAISIFVSWVSIFNFFGRVFSGFISELMIIKYKLPRPLMFAFAFLLTCLGQLCIAYPFPGSVYVASSIIGFGFGAQNPLLFAVISEMFGLKHYSILFNCGQLVVPLGSYILNVDIVGKLYDAEALREGRKMTGKGITCTGAHCFGGSFTILAASTLFGALVMLVLAYRTRDYYRWDIYKNYKEDMWIPQAEMEFYRLDNRKNIDD</sequence>
<dbReference type="Gene3D" id="1.20.1250.20">
    <property type="entry name" value="MFS general substrate transporter like domains"/>
    <property type="match status" value="1"/>
</dbReference>
<feature type="transmembrane region" description="Helical" evidence="5">
    <location>
        <begin position="243"/>
        <end position="262"/>
    </location>
</feature>
<dbReference type="PANTHER" id="PTHR21576:SF29">
    <property type="entry name" value="NODULIN-LIKE DOMAIN-CONTAINING PROTEIN"/>
    <property type="match status" value="1"/>
</dbReference>
<feature type="transmembrane region" description="Helical" evidence="5">
    <location>
        <begin position="81"/>
        <end position="100"/>
    </location>
</feature>
<dbReference type="SUPFAM" id="SSF103473">
    <property type="entry name" value="MFS general substrate transporter"/>
    <property type="match status" value="1"/>
</dbReference>
<dbReference type="KEGG" id="cmo:103502580"/>
<evidence type="ECO:0000256" key="3">
    <source>
        <dbReference type="ARBA" id="ARBA00022989"/>
    </source>
</evidence>
<reference evidence="9" key="1">
    <citation type="submission" date="2025-08" db="UniProtKB">
        <authorList>
            <consortium name="RefSeq"/>
        </authorList>
    </citation>
    <scope>IDENTIFICATION</scope>
    <source>
        <tissue evidence="9">Stem</tissue>
    </source>
</reference>
<feature type="transmembrane region" description="Helical" evidence="5">
    <location>
        <begin position="366"/>
        <end position="385"/>
    </location>
</feature>
<feature type="transmembrane region" description="Helical" evidence="5">
    <location>
        <begin position="146"/>
        <end position="167"/>
    </location>
</feature>
<evidence type="ECO:0000256" key="5">
    <source>
        <dbReference type="SAM" id="Phobius"/>
    </source>
</evidence>
<feature type="domain" description="NFD4 C-terminal" evidence="7">
    <location>
        <begin position="334"/>
        <end position="541"/>
    </location>
</feature>
<feature type="transmembrane region" description="Helical" evidence="5">
    <location>
        <begin position="516"/>
        <end position="535"/>
    </location>
</feature>
<organism evidence="8 9">
    <name type="scientific">Cucumis melo</name>
    <name type="common">Muskmelon</name>
    <dbReference type="NCBI Taxonomy" id="3656"/>
    <lineage>
        <taxon>Eukaryota</taxon>
        <taxon>Viridiplantae</taxon>
        <taxon>Streptophyta</taxon>
        <taxon>Embryophyta</taxon>
        <taxon>Tracheophyta</taxon>
        <taxon>Spermatophyta</taxon>
        <taxon>Magnoliopsida</taxon>
        <taxon>eudicotyledons</taxon>
        <taxon>Gunneridae</taxon>
        <taxon>Pentapetalae</taxon>
        <taxon>rosids</taxon>
        <taxon>fabids</taxon>
        <taxon>Cucurbitales</taxon>
        <taxon>Cucurbitaceae</taxon>
        <taxon>Benincaseae</taxon>
        <taxon>Cucumis</taxon>
    </lineage>
</organism>
<feature type="transmembrane region" description="Helical" evidence="5">
    <location>
        <begin position="463"/>
        <end position="479"/>
    </location>
</feature>
<keyword evidence="4 5" id="KW-0472">Membrane</keyword>
<dbReference type="InterPro" id="IPR056555">
    <property type="entry name" value="NFD4_C"/>
</dbReference>
<comment type="subcellular location">
    <subcellularLocation>
        <location evidence="1">Membrane</location>
        <topology evidence="1">Multi-pass membrane protein</topology>
    </subcellularLocation>
</comment>
<feature type="transmembrane region" description="Helical" evidence="5">
    <location>
        <begin position="327"/>
        <end position="354"/>
    </location>
</feature>
<dbReference type="GO" id="GO:0016020">
    <property type="term" value="C:membrane"/>
    <property type="evidence" value="ECO:0007669"/>
    <property type="project" value="UniProtKB-SubCell"/>
</dbReference>
<name>A0A1S3CMS0_CUCME</name>
<dbReference type="InParanoid" id="A0A1S3CMS0"/>
<accession>A0A1S3CMS0</accession>
<dbReference type="InterPro" id="IPR036259">
    <property type="entry name" value="MFS_trans_sf"/>
</dbReference>
<evidence type="ECO:0000256" key="1">
    <source>
        <dbReference type="ARBA" id="ARBA00004141"/>
    </source>
</evidence>
<dbReference type="InterPro" id="IPR010658">
    <property type="entry name" value="Nodulin-like"/>
</dbReference>
<dbReference type="RefSeq" id="XP_008464773.2">
    <property type="nucleotide sequence ID" value="XM_008466551.2"/>
</dbReference>
<dbReference type="Pfam" id="PF23262">
    <property type="entry name" value="NFD4_C"/>
    <property type="match status" value="1"/>
</dbReference>
<feature type="transmembrane region" description="Helical" evidence="5">
    <location>
        <begin position="212"/>
        <end position="231"/>
    </location>
</feature>
<evidence type="ECO:0000256" key="2">
    <source>
        <dbReference type="ARBA" id="ARBA00022692"/>
    </source>
</evidence>
<evidence type="ECO:0000313" key="8">
    <source>
        <dbReference type="Proteomes" id="UP001652600"/>
    </source>
</evidence>
<feature type="transmembrane region" description="Helical" evidence="5">
    <location>
        <begin position="179"/>
        <end position="200"/>
    </location>
</feature>
<protein>
    <submittedName>
        <fullName evidence="9">Uncharacterized protein LOC103502580</fullName>
    </submittedName>
</protein>